<dbReference type="RefSeq" id="XP_066071273.1">
    <property type="nucleotide sequence ID" value="XM_066215176.1"/>
</dbReference>
<dbReference type="KEGG" id="cdep:91090022"/>
<protein>
    <submittedName>
        <fullName evidence="1">Uncharacterized protein</fullName>
    </submittedName>
</protein>
<sequence>MLKLSTSLSYRCLHQWSEPWRTISSFPALFPHRSSTLQKPYLEIWSDASGKGYGGHLGPQSNPSDVWQQPHAHLSKGKRPIEYAEANAVLLSLKRWKKSLRGKTVYCHIDNYSVYQILSRRYSPSAPNGLPPFFPVSPLFRLGPVFAEPINPSSFVPISFKK</sequence>
<dbReference type="Proteomes" id="UP000094043">
    <property type="component" value="Chromosome 7"/>
</dbReference>
<dbReference type="AlphaFoldDB" id="A0AAJ8JY38"/>
<keyword evidence="2" id="KW-1185">Reference proteome</keyword>
<dbReference type="GeneID" id="91090022"/>
<evidence type="ECO:0000313" key="2">
    <source>
        <dbReference type="Proteomes" id="UP000094043"/>
    </source>
</evidence>
<organism evidence="1 2">
    <name type="scientific">Cryptococcus depauperatus CBS 7841</name>
    <dbReference type="NCBI Taxonomy" id="1295531"/>
    <lineage>
        <taxon>Eukaryota</taxon>
        <taxon>Fungi</taxon>
        <taxon>Dikarya</taxon>
        <taxon>Basidiomycota</taxon>
        <taxon>Agaricomycotina</taxon>
        <taxon>Tremellomycetes</taxon>
        <taxon>Tremellales</taxon>
        <taxon>Cryptococcaceae</taxon>
        <taxon>Cryptococcus</taxon>
    </lineage>
</organism>
<reference evidence="1" key="2">
    <citation type="journal article" date="2022" name="Elife">
        <title>Obligate sexual reproduction of a homothallic fungus closely related to the Cryptococcus pathogenic species complex.</title>
        <authorList>
            <person name="Passer A.R."/>
            <person name="Clancey S.A."/>
            <person name="Shea T."/>
            <person name="David-Palma M."/>
            <person name="Averette A.F."/>
            <person name="Boekhout T."/>
            <person name="Porcel B.M."/>
            <person name="Nowrousian M."/>
            <person name="Cuomo C.A."/>
            <person name="Sun S."/>
            <person name="Heitman J."/>
            <person name="Coelho M.A."/>
        </authorList>
    </citation>
    <scope>NUCLEOTIDE SEQUENCE</scope>
    <source>
        <strain evidence="1">CBS 7841</strain>
    </source>
</reference>
<accession>A0AAJ8JY38</accession>
<reference evidence="1" key="3">
    <citation type="submission" date="2024-01" db="EMBL/GenBank/DDBJ databases">
        <authorList>
            <person name="Coelho M.A."/>
            <person name="David-Palma M."/>
            <person name="Shea T."/>
            <person name="Sun S."/>
            <person name="Cuomo C.A."/>
            <person name="Heitman J."/>
        </authorList>
    </citation>
    <scope>NUCLEOTIDE SEQUENCE</scope>
    <source>
        <strain evidence="1">CBS 7841</strain>
    </source>
</reference>
<proteinExistence type="predicted"/>
<evidence type="ECO:0000313" key="1">
    <source>
        <dbReference type="EMBL" id="WVN90573.1"/>
    </source>
</evidence>
<name>A0AAJ8JY38_9TREE</name>
<gene>
    <name evidence="1" type="ORF">L203_105813</name>
</gene>
<dbReference type="EMBL" id="CP143790">
    <property type="protein sequence ID" value="WVN90573.1"/>
    <property type="molecule type" value="Genomic_DNA"/>
</dbReference>
<reference evidence="1" key="1">
    <citation type="submission" date="2016-06" db="EMBL/GenBank/DDBJ databases">
        <authorList>
            <person name="Cuomo C."/>
            <person name="Litvintseva A."/>
            <person name="Heitman J."/>
            <person name="Chen Y."/>
            <person name="Sun S."/>
            <person name="Springer D."/>
            <person name="Dromer F."/>
            <person name="Young S."/>
            <person name="Zeng Q."/>
            <person name="Chapman S."/>
            <person name="Gujja S."/>
            <person name="Saif S."/>
            <person name="Birren B."/>
        </authorList>
    </citation>
    <scope>NUCLEOTIDE SEQUENCE</scope>
    <source>
        <strain evidence="1">CBS 7841</strain>
    </source>
</reference>